<dbReference type="InterPro" id="IPR002938">
    <property type="entry name" value="FAD-bd"/>
</dbReference>
<comment type="caution">
    <text evidence="7">The sequence shown here is derived from an EMBL/GenBank/DDBJ whole genome shotgun (WGS) entry which is preliminary data.</text>
</comment>
<gene>
    <name evidence="7" type="ORF">CCHL11_03116</name>
</gene>
<proteinExistence type="inferred from homology"/>
<evidence type="ECO:0000256" key="4">
    <source>
        <dbReference type="ARBA" id="ARBA00023002"/>
    </source>
</evidence>
<evidence type="ECO:0000256" key="1">
    <source>
        <dbReference type="ARBA" id="ARBA00007801"/>
    </source>
</evidence>
<dbReference type="Proteomes" id="UP000186583">
    <property type="component" value="Unassembled WGS sequence"/>
</dbReference>
<dbReference type="InterPro" id="IPR038220">
    <property type="entry name" value="PHOX_C_sf"/>
</dbReference>
<evidence type="ECO:0000313" key="7">
    <source>
        <dbReference type="EMBL" id="OLN83426.1"/>
    </source>
</evidence>
<evidence type="ECO:0000259" key="6">
    <source>
        <dbReference type="Pfam" id="PF07976"/>
    </source>
</evidence>
<dbReference type="InterPro" id="IPR036249">
    <property type="entry name" value="Thioredoxin-like_sf"/>
</dbReference>
<dbReference type="GO" id="GO:0071949">
    <property type="term" value="F:FAD binding"/>
    <property type="evidence" value="ECO:0007669"/>
    <property type="project" value="InterPro"/>
</dbReference>
<dbReference type="GO" id="GO:0016709">
    <property type="term" value="F:oxidoreductase activity, acting on paired donors, with incorporation or reduction of molecular oxygen, NAD(P)H as one donor, and incorporation of one atom of oxygen"/>
    <property type="evidence" value="ECO:0007669"/>
    <property type="project" value="UniProtKB-ARBA"/>
</dbReference>
<dbReference type="InterPro" id="IPR050641">
    <property type="entry name" value="RIFMO-like"/>
</dbReference>
<dbReference type="PANTHER" id="PTHR43004">
    <property type="entry name" value="TRK SYSTEM POTASSIUM UPTAKE PROTEIN"/>
    <property type="match status" value="1"/>
</dbReference>
<reference evidence="7 8" key="1">
    <citation type="submission" date="2016-11" db="EMBL/GenBank/DDBJ databases">
        <title>Draft Genome Assembly of Colletotrichum chlorophyti a pathogen of herbaceous plants.</title>
        <authorList>
            <person name="Gan P."/>
            <person name="Narusaka M."/>
            <person name="Tsushima A."/>
            <person name="Narusaka Y."/>
            <person name="Takano Y."/>
            <person name="Shirasu K."/>
        </authorList>
    </citation>
    <scope>NUCLEOTIDE SEQUENCE [LARGE SCALE GENOMIC DNA]</scope>
    <source>
        <strain evidence="7 8">NTL11</strain>
    </source>
</reference>
<dbReference type="SUPFAM" id="SSF52833">
    <property type="entry name" value="Thioredoxin-like"/>
    <property type="match status" value="1"/>
</dbReference>
<dbReference type="PANTHER" id="PTHR43004:SF10">
    <property type="entry name" value="2-MONOOXYGENASE, PUTATIVE (AFU_ORTHOLOGUE AFUA_6G11480)-RELATED"/>
    <property type="match status" value="1"/>
</dbReference>
<dbReference type="SUPFAM" id="SSF54373">
    <property type="entry name" value="FAD-linked reductases, C-terminal domain"/>
    <property type="match status" value="1"/>
</dbReference>
<dbReference type="PRINTS" id="PR00420">
    <property type="entry name" value="RNGMNOXGNASE"/>
</dbReference>
<dbReference type="Pfam" id="PF07976">
    <property type="entry name" value="Phe_hydrox_dim"/>
    <property type="match status" value="1"/>
</dbReference>
<dbReference type="Gene3D" id="3.50.50.60">
    <property type="entry name" value="FAD/NAD(P)-binding domain"/>
    <property type="match status" value="1"/>
</dbReference>
<protein>
    <submittedName>
        <fullName evidence="7">3-hydroxybenzoate 4-monooxygenase</fullName>
    </submittedName>
</protein>
<dbReference type="OrthoDB" id="1716816at2759"/>
<keyword evidence="8" id="KW-1185">Reference proteome</keyword>
<dbReference type="InterPro" id="IPR036188">
    <property type="entry name" value="FAD/NAD-bd_sf"/>
</dbReference>
<dbReference type="Gene3D" id="3.30.9.10">
    <property type="entry name" value="D-Amino Acid Oxidase, subunit A, domain 2"/>
    <property type="match status" value="1"/>
</dbReference>
<dbReference type="NCBIfam" id="NF006144">
    <property type="entry name" value="PRK08294.1"/>
    <property type="match status" value="1"/>
</dbReference>
<evidence type="ECO:0000313" key="8">
    <source>
        <dbReference type="Proteomes" id="UP000186583"/>
    </source>
</evidence>
<name>A0A1Q8RGG3_9PEZI</name>
<dbReference type="InterPro" id="IPR012941">
    <property type="entry name" value="Phe_hydrox_C_dim_dom"/>
</dbReference>
<dbReference type="CDD" id="cd02979">
    <property type="entry name" value="PHOX_C"/>
    <property type="match status" value="1"/>
</dbReference>
<feature type="domain" description="Phenol hydroxylase-like C-terminal dimerisation" evidence="6">
    <location>
        <begin position="397"/>
        <end position="587"/>
    </location>
</feature>
<evidence type="ECO:0000256" key="2">
    <source>
        <dbReference type="ARBA" id="ARBA00022630"/>
    </source>
</evidence>
<organism evidence="7 8">
    <name type="scientific">Colletotrichum chlorophyti</name>
    <dbReference type="NCBI Taxonomy" id="708187"/>
    <lineage>
        <taxon>Eukaryota</taxon>
        <taxon>Fungi</taxon>
        <taxon>Dikarya</taxon>
        <taxon>Ascomycota</taxon>
        <taxon>Pezizomycotina</taxon>
        <taxon>Sordariomycetes</taxon>
        <taxon>Hypocreomycetidae</taxon>
        <taxon>Glomerellales</taxon>
        <taxon>Glomerellaceae</taxon>
        <taxon>Colletotrichum</taxon>
    </lineage>
</organism>
<dbReference type="AlphaFoldDB" id="A0A1Q8RGG3"/>
<keyword evidence="3" id="KW-0274">FAD</keyword>
<comment type="similarity">
    <text evidence="1">Belongs to the PheA/TfdB FAD monooxygenase family.</text>
</comment>
<evidence type="ECO:0000259" key="5">
    <source>
        <dbReference type="Pfam" id="PF01494"/>
    </source>
</evidence>
<keyword evidence="4" id="KW-0560">Oxidoreductase</keyword>
<dbReference type="Gene3D" id="3.40.30.20">
    <property type="match status" value="1"/>
</dbReference>
<feature type="domain" description="FAD-binding" evidence="5">
    <location>
        <begin position="6"/>
        <end position="358"/>
    </location>
</feature>
<evidence type="ECO:0000256" key="3">
    <source>
        <dbReference type="ARBA" id="ARBA00022827"/>
    </source>
</evidence>
<dbReference type="Pfam" id="PF01494">
    <property type="entry name" value="FAD_binding_3"/>
    <property type="match status" value="1"/>
</dbReference>
<accession>A0A1Q8RGG3</accession>
<dbReference type="EMBL" id="MPGH01000204">
    <property type="protein sequence ID" value="OLN83426.1"/>
    <property type="molecule type" value="Genomic_DNA"/>
</dbReference>
<keyword evidence="2" id="KW-0285">Flavoprotein</keyword>
<dbReference type="STRING" id="708187.A0A1Q8RGG3"/>
<sequence length="600" mass="66590">MAEEYYDVVICGSGSAGLCAAVWLARCGINFKLLERRDGPLKQGQADGVQVRTVEIFESLGLSEDLLKEAYHVLELAFWTPDGGRGIRRSHLEPDTEPGLSHLPHVILNQARINELLIRDIERFSGRSNIQYGSDVREVLVDSLNTQDPQSHCVTIKAIENGVGRVYRAKYALGCDGAHSAVRKSLGFSMVGDSTDVVWAVTDIYARTDFPDIRKKSVIQSDHGSLVIIPREGDEMVRLYMEMPVPSPSQVTPEKVKDRLNRIFEPYQIEIVETSWFSAYSIGQRLADRFTKDYRVFLTGDACHTHSPKAGQGMNVSLQDGYNIGWKLAAVLRGQAHPTVLETYVSERHQTARSLIDFDRQFAKMFSSSYRKANGVSAEDFKEYFIKSGRYTAGLATQYRPSCLVQPGSGDGLASGVTVGMRFPTAQVVRFSDAKAMQVSRALHADSRWHLIVLPGDAVGPLRKARLNKVAERLESTIRQIGKPDADASHLIKTILLLKSDRKHLEEKNIPSFFTPHTGKWGIKSLHNIFFDDDSYHAGHGEAYAKYGVDPDIGAMILVRPDSYVSLICGLENSEVIGNFFSTFLLSSDGELGSKPKASL</sequence>
<dbReference type="SUPFAM" id="SSF51905">
    <property type="entry name" value="FAD/NAD(P)-binding domain"/>
    <property type="match status" value="1"/>
</dbReference>
<keyword evidence="7" id="KW-0503">Monooxygenase</keyword>